<proteinExistence type="predicted"/>
<dbReference type="Proteomes" id="UP000002430">
    <property type="component" value="Plasmid 1"/>
</dbReference>
<protein>
    <submittedName>
        <fullName evidence="2">NA</fullName>
    </submittedName>
</protein>
<dbReference type="HOGENOM" id="CLU_1260114_0_0_7"/>
<dbReference type="AlphaFoldDB" id="Q1MP28"/>
<keyword evidence="3" id="KW-1185">Reference proteome</keyword>
<sequence>MITCSLSWPYLQNIYPNLPQYIKNTLPIEEVTKYDTQANYFYQIRTYIDPLGKEVYKDIIRTILKNDWMSICYRYPMGILHYSLSPLYLYYNFKGTKEQGFSDIPLSWFYRIQDWTYTRMEMYAKNTTLYYWQIAWCIFILSLLILSFLLLKRKNIFLQKESAIFFAITPLSTAIIFSCNNPIFIHLRYTVTWYTSFFILLMCLVIPNIYSKNNSEIEK</sequence>
<feature type="transmembrane region" description="Helical" evidence="1">
    <location>
        <begin position="130"/>
        <end position="151"/>
    </location>
</feature>
<evidence type="ECO:0000313" key="2">
    <source>
        <dbReference type="EMBL" id="CAJ53929.1"/>
    </source>
</evidence>
<feature type="transmembrane region" description="Helical" evidence="1">
    <location>
        <begin position="71"/>
        <end position="91"/>
    </location>
</feature>
<gene>
    <name evidence="2" type="ordered locus">LIA006</name>
</gene>
<organism evidence="2 3">
    <name type="scientific">Lawsonia intracellularis (strain PHE/MN1-00)</name>
    <dbReference type="NCBI Taxonomy" id="363253"/>
    <lineage>
        <taxon>Bacteria</taxon>
        <taxon>Pseudomonadati</taxon>
        <taxon>Thermodesulfobacteriota</taxon>
        <taxon>Desulfovibrionia</taxon>
        <taxon>Desulfovibrionales</taxon>
        <taxon>Desulfovibrionaceae</taxon>
        <taxon>Lawsonia</taxon>
    </lineage>
</organism>
<keyword evidence="1" id="KW-1133">Transmembrane helix</keyword>
<dbReference type="KEGG" id="lip:LIA006"/>
<evidence type="ECO:0000256" key="1">
    <source>
        <dbReference type="SAM" id="Phobius"/>
    </source>
</evidence>
<keyword evidence="1" id="KW-0812">Transmembrane</keyword>
<name>Q1MP28_LAWIP</name>
<feature type="transmembrane region" description="Helical" evidence="1">
    <location>
        <begin position="163"/>
        <end position="185"/>
    </location>
</feature>
<accession>Q1MP28</accession>
<evidence type="ECO:0000313" key="3">
    <source>
        <dbReference type="Proteomes" id="UP000002430"/>
    </source>
</evidence>
<feature type="transmembrane region" description="Helical" evidence="1">
    <location>
        <begin position="191"/>
        <end position="210"/>
    </location>
</feature>
<geneLocation type="plasmid" evidence="3">
    <name>pLaw1</name>
</geneLocation>
<dbReference type="EMBL" id="AM180253">
    <property type="protein sequence ID" value="CAJ53929.1"/>
    <property type="molecule type" value="Genomic_DNA"/>
</dbReference>
<keyword evidence="1" id="KW-0472">Membrane</keyword>
<reference evidence="2 3" key="1">
    <citation type="submission" date="2005-11" db="EMBL/GenBank/DDBJ databases">
        <title>The complete genome sequence of Lawsonia intracellularis: the causative agent of proliferative enteropathy.</title>
        <authorList>
            <person name="Kaur K."/>
            <person name="Zhang Q."/>
            <person name="Beckler D."/>
            <person name="Munir S."/>
            <person name="Li L."/>
            <person name="Kinsley K."/>
            <person name="Herron L."/>
            <person name="Peterson A."/>
            <person name="May B."/>
            <person name="Singh S."/>
            <person name="Gebhart C."/>
            <person name="Kapur V."/>
        </authorList>
    </citation>
    <scope>NUCLEOTIDE SEQUENCE [LARGE SCALE GENOMIC DNA]</scope>
    <source>
        <strain evidence="2 3">PHE/MN1-00</strain>
        <plasmid evidence="3">pLaw1</plasmid>
    </source>
</reference>
<keyword evidence="2" id="KW-0614">Plasmid</keyword>